<evidence type="ECO:0000313" key="2">
    <source>
        <dbReference type="Proteomes" id="UP001501803"/>
    </source>
</evidence>
<accession>A0ABP7JZX4</accession>
<sequence>MDAAGVPAVAETVFAGPKLGAVFCVVGIYRQPVEVDFQMLIPSELTILFSMGHPQGEMFEVARDIAENTEKYALIVSDVIPFARVAEAIDLADRPGDASKVVVTFE</sequence>
<dbReference type="Gene3D" id="3.40.50.720">
    <property type="entry name" value="NAD(P)-binding Rossmann-like Domain"/>
    <property type="match status" value="1"/>
</dbReference>
<organism evidence="1 2">
    <name type="scientific">Leifsonia kafniensis</name>
    <dbReference type="NCBI Taxonomy" id="475957"/>
    <lineage>
        <taxon>Bacteria</taxon>
        <taxon>Bacillati</taxon>
        <taxon>Actinomycetota</taxon>
        <taxon>Actinomycetes</taxon>
        <taxon>Micrococcales</taxon>
        <taxon>Microbacteriaceae</taxon>
        <taxon>Leifsonia</taxon>
    </lineage>
</organism>
<keyword evidence="2" id="KW-1185">Reference proteome</keyword>
<protein>
    <recommendedName>
        <fullName evidence="3">Alcohol dehydrogenase-like C-terminal domain-containing protein</fullName>
    </recommendedName>
</protein>
<evidence type="ECO:0008006" key="3">
    <source>
        <dbReference type="Google" id="ProtNLM"/>
    </source>
</evidence>
<dbReference type="Gene3D" id="3.90.180.10">
    <property type="entry name" value="Medium-chain alcohol dehydrogenases, catalytic domain"/>
    <property type="match status" value="1"/>
</dbReference>
<name>A0ABP7JZX4_9MICO</name>
<gene>
    <name evidence="1" type="ORF">GCM10022381_01750</name>
</gene>
<comment type="caution">
    <text evidence="1">The sequence shown here is derived from an EMBL/GenBank/DDBJ whole genome shotgun (WGS) entry which is preliminary data.</text>
</comment>
<dbReference type="Proteomes" id="UP001501803">
    <property type="component" value="Unassembled WGS sequence"/>
</dbReference>
<reference evidence="2" key="1">
    <citation type="journal article" date="2019" name="Int. J. Syst. Evol. Microbiol.">
        <title>The Global Catalogue of Microorganisms (GCM) 10K type strain sequencing project: providing services to taxonomists for standard genome sequencing and annotation.</title>
        <authorList>
            <consortium name="The Broad Institute Genomics Platform"/>
            <consortium name="The Broad Institute Genome Sequencing Center for Infectious Disease"/>
            <person name="Wu L."/>
            <person name="Ma J."/>
        </authorList>
    </citation>
    <scope>NUCLEOTIDE SEQUENCE [LARGE SCALE GENOMIC DNA]</scope>
    <source>
        <strain evidence="2">JCM 17021</strain>
    </source>
</reference>
<proteinExistence type="predicted"/>
<dbReference type="EMBL" id="BAABCN010000002">
    <property type="protein sequence ID" value="GAA3861035.1"/>
    <property type="molecule type" value="Genomic_DNA"/>
</dbReference>
<evidence type="ECO:0000313" key="1">
    <source>
        <dbReference type="EMBL" id="GAA3861035.1"/>
    </source>
</evidence>